<dbReference type="GO" id="GO:0042054">
    <property type="term" value="F:histone methyltransferase activity"/>
    <property type="evidence" value="ECO:0007669"/>
    <property type="project" value="TreeGrafter"/>
</dbReference>
<protein>
    <submittedName>
        <fullName evidence="2">Uncharacterized protein</fullName>
    </submittedName>
</protein>
<sequence length="151" mass="17021">MFSASPWNPATMNVFTSHFNPITGRNEWELRPEEYDYHQEIARSSFADMLHDWEREKYMPWKANILVTEVFDTELIGEGAIETFTHALRELLEPDAIVVPHAATIYAQAVHSPFLRSFHTVSAVPVTGEQTVLVPKGVQDCAGVPAVQHST</sequence>
<accession>A0A0K8RJ21</accession>
<dbReference type="Gene3D" id="3.40.50.150">
    <property type="entry name" value="Vaccinia Virus protein VP39"/>
    <property type="match status" value="1"/>
</dbReference>
<evidence type="ECO:0000313" key="2">
    <source>
        <dbReference type="EMBL" id="JAA70534.1"/>
    </source>
</evidence>
<dbReference type="EMBL" id="GADI01003274">
    <property type="protein sequence ID" value="JAA70534.1"/>
    <property type="molecule type" value="mRNA"/>
</dbReference>
<dbReference type="PANTHER" id="PTHR11006:SF4">
    <property type="entry name" value="PROTEIN ARGININE N-METHYLTRANSFERASE 7"/>
    <property type="match status" value="1"/>
</dbReference>
<keyword evidence="1" id="KW-0949">S-adenosyl-L-methionine</keyword>
<dbReference type="Gene3D" id="2.70.160.11">
    <property type="entry name" value="Hnrnp arginine n-methyltransferase1"/>
    <property type="match status" value="1"/>
</dbReference>
<name>A0A0K8RJ21_IXORI</name>
<organism evidence="2">
    <name type="scientific">Ixodes ricinus</name>
    <name type="common">Common tick</name>
    <name type="synonym">Acarus ricinus</name>
    <dbReference type="NCBI Taxonomy" id="34613"/>
    <lineage>
        <taxon>Eukaryota</taxon>
        <taxon>Metazoa</taxon>
        <taxon>Ecdysozoa</taxon>
        <taxon>Arthropoda</taxon>
        <taxon>Chelicerata</taxon>
        <taxon>Arachnida</taxon>
        <taxon>Acari</taxon>
        <taxon>Parasitiformes</taxon>
        <taxon>Ixodida</taxon>
        <taxon>Ixodoidea</taxon>
        <taxon>Ixodidae</taxon>
        <taxon>Ixodinae</taxon>
        <taxon>Ixodes</taxon>
    </lineage>
</organism>
<dbReference type="InterPro" id="IPR029063">
    <property type="entry name" value="SAM-dependent_MTases_sf"/>
</dbReference>
<dbReference type="InterPro" id="IPR025799">
    <property type="entry name" value="Arg_MeTrfase"/>
</dbReference>
<evidence type="ECO:0000256" key="1">
    <source>
        <dbReference type="ARBA" id="ARBA00022691"/>
    </source>
</evidence>
<dbReference type="GO" id="GO:0016274">
    <property type="term" value="F:protein-arginine N-methyltransferase activity"/>
    <property type="evidence" value="ECO:0007669"/>
    <property type="project" value="InterPro"/>
</dbReference>
<dbReference type="AlphaFoldDB" id="A0A0K8RJ21"/>
<dbReference type="PANTHER" id="PTHR11006">
    <property type="entry name" value="PROTEIN ARGININE N-METHYLTRANSFERASE"/>
    <property type="match status" value="1"/>
</dbReference>
<reference evidence="2" key="1">
    <citation type="submission" date="2012-12" db="EMBL/GenBank/DDBJ databases">
        <title>Identification and characterization of a phenylalanine ammonia-lyase gene family in Isatis indigotica Fort.</title>
        <authorList>
            <person name="Liu Q."/>
            <person name="Chen J."/>
            <person name="Zhou X."/>
            <person name="Di P."/>
            <person name="Xiao Y."/>
            <person name="Xuan H."/>
            <person name="Zhang L."/>
            <person name="Chen W."/>
        </authorList>
    </citation>
    <scope>NUCLEOTIDE SEQUENCE</scope>
    <source>
        <tissue evidence="2">Salivary gland</tissue>
    </source>
</reference>
<proteinExistence type="evidence at transcript level"/>